<reference evidence="2 3" key="1">
    <citation type="journal article" date="2019" name="Sci. Rep.">
        <title>Orb-weaving spider Araneus ventricosus genome elucidates the spidroin gene catalogue.</title>
        <authorList>
            <person name="Kono N."/>
            <person name="Nakamura H."/>
            <person name="Ohtoshi R."/>
            <person name="Moran D.A.P."/>
            <person name="Shinohara A."/>
            <person name="Yoshida Y."/>
            <person name="Fujiwara M."/>
            <person name="Mori M."/>
            <person name="Tomita M."/>
            <person name="Arakawa K."/>
        </authorList>
    </citation>
    <scope>NUCLEOTIDE SEQUENCE [LARGE SCALE GENOMIC DNA]</scope>
</reference>
<protein>
    <submittedName>
        <fullName evidence="2">Uncharacterized protein</fullName>
    </submittedName>
</protein>
<evidence type="ECO:0000313" key="3">
    <source>
        <dbReference type="Proteomes" id="UP000499080"/>
    </source>
</evidence>
<gene>
    <name evidence="2" type="ORF">AVEN_33800_1</name>
</gene>
<feature type="compositionally biased region" description="Acidic residues" evidence="1">
    <location>
        <begin position="25"/>
        <end position="35"/>
    </location>
</feature>
<dbReference type="AlphaFoldDB" id="A0A4Y2NP45"/>
<evidence type="ECO:0000256" key="1">
    <source>
        <dbReference type="SAM" id="MobiDB-lite"/>
    </source>
</evidence>
<sequence>MNLKNVKNAIFDALLEGYYEKDQEDGTMEWADNSDETPSTQKQFHDDSICSSTTYEQSDDDSHYIPLSDEESSDDKFLTVTDDDDEPWAWDSNE</sequence>
<accession>A0A4Y2NP45</accession>
<organism evidence="2 3">
    <name type="scientific">Araneus ventricosus</name>
    <name type="common">Orbweaver spider</name>
    <name type="synonym">Epeira ventricosa</name>
    <dbReference type="NCBI Taxonomy" id="182803"/>
    <lineage>
        <taxon>Eukaryota</taxon>
        <taxon>Metazoa</taxon>
        <taxon>Ecdysozoa</taxon>
        <taxon>Arthropoda</taxon>
        <taxon>Chelicerata</taxon>
        <taxon>Arachnida</taxon>
        <taxon>Araneae</taxon>
        <taxon>Araneomorphae</taxon>
        <taxon>Entelegynae</taxon>
        <taxon>Araneoidea</taxon>
        <taxon>Araneidae</taxon>
        <taxon>Araneus</taxon>
    </lineage>
</organism>
<name>A0A4Y2NP45_ARAVE</name>
<feature type="compositionally biased region" description="Acidic residues" evidence="1">
    <location>
        <begin position="81"/>
        <end position="94"/>
    </location>
</feature>
<dbReference type="EMBL" id="BGPR01009635">
    <property type="protein sequence ID" value="GBN41298.1"/>
    <property type="molecule type" value="Genomic_DNA"/>
</dbReference>
<dbReference type="Proteomes" id="UP000499080">
    <property type="component" value="Unassembled WGS sequence"/>
</dbReference>
<feature type="region of interest" description="Disordered" evidence="1">
    <location>
        <begin position="25"/>
        <end position="94"/>
    </location>
</feature>
<proteinExistence type="predicted"/>
<keyword evidence="3" id="KW-1185">Reference proteome</keyword>
<evidence type="ECO:0000313" key="2">
    <source>
        <dbReference type="EMBL" id="GBN41298.1"/>
    </source>
</evidence>
<comment type="caution">
    <text evidence="2">The sequence shown here is derived from an EMBL/GenBank/DDBJ whole genome shotgun (WGS) entry which is preliminary data.</text>
</comment>